<name>A0A315ZIN5_SEDFL</name>
<evidence type="ECO:0000313" key="2">
    <source>
        <dbReference type="Proteomes" id="UP000245535"/>
    </source>
</evidence>
<dbReference type="AlphaFoldDB" id="A0A315ZIN5"/>
<gene>
    <name evidence="1" type="ORF">BC781_1011473</name>
</gene>
<keyword evidence="2" id="KW-1185">Reference proteome</keyword>
<sequence>MFRILLLISAFLFGIAGREQTAQTFQQEVKVTKDQSIELELKFAEFIQVKGWKEDKLKIVAVVELDTDYPYEEVYQLIVDKNGQGCSVRSEYDFDKMNKYEVPHKNGAIRTSSHFKVKYQIFLPKNQQFSLESINGDIELREVKSKANVKTINGFIDLEWDTKEGADFSLSTLHGDIYSDLDFPELTKRHVGAKLSHNYEGGGEEINLKVINGDIYLRKSK</sequence>
<organism evidence="1 2">
    <name type="scientific">Sediminitomix flava</name>
    <dbReference type="NCBI Taxonomy" id="379075"/>
    <lineage>
        <taxon>Bacteria</taxon>
        <taxon>Pseudomonadati</taxon>
        <taxon>Bacteroidota</taxon>
        <taxon>Cytophagia</taxon>
        <taxon>Cytophagales</taxon>
        <taxon>Flammeovirgaceae</taxon>
        <taxon>Sediminitomix</taxon>
    </lineage>
</organism>
<dbReference type="EMBL" id="QGDO01000001">
    <property type="protein sequence ID" value="PWJ45069.1"/>
    <property type="molecule type" value="Genomic_DNA"/>
</dbReference>
<protein>
    <recommendedName>
        <fullName evidence="3">Adhesin</fullName>
    </recommendedName>
</protein>
<dbReference type="Proteomes" id="UP000245535">
    <property type="component" value="Unassembled WGS sequence"/>
</dbReference>
<evidence type="ECO:0008006" key="3">
    <source>
        <dbReference type="Google" id="ProtNLM"/>
    </source>
</evidence>
<accession>A0A315ZIN5</accession>
<reference evidence="1 2" key="1">
    <citation type="submission" date="2018-03" db="EMBL/GenBank/DDBJ databases">
        <title>Genomic Encyclopedia of Archaeal and Bacterial Type Strains, Phase II (KMG-II): from individual species to whole genera.</title>
        <authorList>
            <person name="Goeker M."/>
        </authorList>
    </citation>
    <scope>NUCLEOTIDE SEQUENCE [LARGE SCALE GENOMIC DNA]</scope>
    <source>
        <strain evidence="1 2">DSM 28229</strain>
    </source>
</reference>
<dbReference type="RefSeq" id="WP_109616524.1">
    <property type="nucleotide sequence ID" value="NZ_QGDO01000001.1"/>
</dbReference>
<proteinExistence type="predicted"/>
<dbReference type="OrthoDB" id="1115882at2"/>
<evidence type="ECO:0000313" key="1">
    <source>
        <dbReference type="EMBL" id="PWJ45069.1"/>
    </source>
</evidence>
<comment type="caution">
    <text evidence="1">The sequence shown here is derived from an EMBL/GenBank/DDBJ whole genome shotgun (WGS) entry which is preliminary data.</text>
</comment>